<dbReference type="NCBIfam" id="TIGR00229">
    <property type="entry name" value="sensory_box"/>
    <property type="match status" value="1"/>
</dbReference>
<comment type="caution">
    <text evidence="9">The sequence shown here is derived from an EMBL/GenBank/DDBJ whole genome shotgun (WGS) entry which is preliminary data.</text>
</comment>
<dbReference type="Proteomes" id="UP000229307">
    <property type="component" value="Unassembled WGS sequence"/>
</dbReference>
<dbReference type="PANTHER" id="PTHR43065:SF42">
    <property type="entry name" value="TWO-COMPONENT SENSOR PPRA"/>
    <property type="match status" value="1"/>
</dbReference>
<reference evidence="10" key="1">
    <citation type="submission" date="2017-09" db="EMBL/GenBank/DDBJ databases">
        <title>Depth-based differentiation of microbial function through sediment-hosted aquifers and enrichment of novel symbionts in the deep terrestrial subsurface.</title>
        <authorList>
            <person name="Probst A.J."/>
            <person name="Ladd B."/>
            <person name="Jarett J.K."/>
            <person name="Geller-Mcgrath D.E."/>
            <person name="Sieber C.M.K."/>
            <person name="Emerson J.B."/>
            <person name="Anantharaman K."/>
            <person name="Thomas B.C."/>
            <person name="Malmstrom R."/>
            <person name="Stieglmeier M."/>
            <person name="Klingl A."/>
            <person name="Woyke T."/>
            <person name="Ryan C.M."/>
            <person name="Banfield J.F."/>
        </authorList>
    </citation>
    <scope>NUCLEOTIDE SEQUENCE [LARGE SCALE GENOMIC DNA]</scope>
</reference>
<evidence type="ECO:0000259" key="6">
    <source>
        <dbReference type="PROSITE" id="PS50110"/>
    </source>
</evidence>
<dbReference type="PANTHER" id="PTHR43065">
    <property type="entry name" value="SENSOR HISTIDINE KINASE"/>
    <property type="match status" value="1"/>
</dbReference>
<dbReference type="SMART" id="SM00388">
    <property type="entry name" value="HisKA"/>
    <property type="match status" value="1"/>
</dbReference>
<dbReference type="InterPro" id="IPR036890">
    <property type="entry name" value="HATPase_C_sf"/>
</dbReference>
<feature type="domain" description="PAC" evidence="8">
    <location>
        <begin position="290"/>
        <end position="342"/>
    </location>
</feature>
<dbReference type="PROSITE" id="PS50113">
    <property type="entry name" value="PAC"/>
    <property type="match status" value="1"/>
</dbReference>
<comment type="catalytic activity">
    <reaction evidence="1">
        <text>ATP + protein L-histidine = ADP + protein N-phospho-L-histidine.</text>
        <dbReference type="EC" id="2.7.13.3"/>
    </reaction>
</comment>
<evidence type="ECO:0000256" key="4">
    <source>
        <dbReference type="PROSITE-ProRule" id="PRU00169"/>
    </source>
</evidence>
<dbReference type="InterPro" id="IPR001789">
    <property type="entry name" value="Sig_transdc_resp-reg_receiver"/>
</dbReference>
<dbReference type="AlphaFoldDB" id="A0A2M7SE13"/>
<dbReference type="Pfam" id="PF02518">
    <property type="entry name" value="HATPase_c"/>
    <property type="match status" value="1"/>
</dbReference>
<sequence length="713" mass="80068">MVYILKERTGMKGNNRRSGIVFLGDIPWGTHICQLYSGKDDLLEILAPYFRAGLENNELCMWIASGTPEENEISGAMQKVMPDLDEYIKKGRFKIIPYDEWYLINNEFDAERVMALWDKVLGQALADGYEGIRAAGDTAWLQKKHWESFRKYEEAINGVIEKYRMIAFCAYPFKKCEASEVLDVIQNHEFTVIRQDNEWKVLGSRLFKKEERKLDEAEKKYRMVVDNSSDIIFSFDTSGKVDFISPNIYQLLGYKQEDVTGGDWLQLIHPDERESIRNNLSNVAENELRPRYIFRVLKKDGNIAFMEAISRFIAGSEGKTAYMVGVIRDITERRRIEAELEKTERLEMLGIFAGGIAHDFNNMLTPILGNIGLLKIRHSSRKEEKELLEEAENAGRRAKELTHHLLTFARGGEPVKKPAKTVKLIKDSVNFALHGSDLKPEFLIQKDLWQTEVDSGQINQAISNIILNARQAVKGGGLITIRADNAVVRQGENGLKEGRYVKIGIQDKGPGISEEHIGKIFNPFFTTKKGGIGLGLSIAYSIIKRHDGAVTVESETGRGTTFNIYIPASSNGTKTEETAKAFYEGKGNILLMDDEEQVRNTMGRVLMHFGYSVSFAREGREAIDLYSKALNSKDPFDAVIVDMIIPGGLGGKETAVELLKISPGARIVVTTGYSDDPVISDYKKYGFAAAIPKPCSVDVISSVMHGVVKGRRD</sequence>
<dbReference type="InterPro" id="IPR004358">
    <property type="entry name" value="Sig_transdc_His_kin-like_C"/>
</dbReference>
<dbReference type="Pfam" id="PF00072">
    <property type="entry name" value="Response_reg"/>
    <property type="match status" value="1"/>
</dbReference>
<proteinExistence type="predicted"/>
<dbReference type="SMART" id="SM00091">
    <property type="entry name" value="PAS"/>
    <property type="match status" value="1"/>
</dbReference>
<dbReference type="EMBL" id="PFMR01000086">
    <property type="protein sequence ID" value="PIZ17766.1"/>
    <property type="molecule type" value="Genomic_DNA"/>
</dbReference>
<keyword evidence="3 4" id="KW-0597">Phosphoprotein</keyword>
<dbReference type="InterPro" id="IPR036097">
    <property type="entry name" value="HisK_dim/P_sf"/>
</dbReference>
<accession>A0A2M7SE13</accession>
<dbReference type="PRINTS" id="PR00344">
    <property type="entry name" value="BCTRLSENSOR"/>
</dbReference>
<dbReference type="Gene3D" id="1.10.287.130">
    <property type="match status" value="1"/>
</dbReference>
<dbReference type="InterPro" id="IPR035965">
    <property type="entry name" value="PAS-like_dom_sf"/>
</dbReference>
<dbReference type="InterPro" id="IPR000014">
    <property type="entry name" value="PAS"/>
</dbReference>
<dbReference type="InterPro" id="IPR000700">
    <property type="entry name" value="PAS-assoc_C"/>
</dbReference>
<feature type="modified residue" description="4-aspartylphosphate" evidence="4">
    <location>
        <position position="642"/>
    </location>
</feature>
<dbReference type="SMART" id="SM00387">
    <property type="entry name" value="HATPase_c"/>
    <property type="match status" value="1"/>
</dbReference>
<dbReference type="Gene3D" id="3.30.565.10">
    <property type="entry name" value="Histidine kinase-like ATPase, C-terminal domain"/>
    <property type="match status" value="1"/>
</dbReference>
<dbReference type="Pfam" id="PF08447">
    <property type="entry name" value="PAS_3"/>
    <property type="match status" value="1"/>
</dbReference>
<evidence type="ECO:0000259" key="7">
    <source>
        <dbReference type="PROSITE" id="PS50112"/>
    </source>
</evidence>
<dbReference type="Pfam" id="PF00512">
    <property type="entry name" value="HisKA"/>
    <property type="match status" value="1"/>
</dbReference>
<dbReference type="SUPFAM" id="SSF52172">
    <property type="entry name" value="CheY-like"/>
    <property type="match status" value="1"/>
</dbReference>
<name>A0A2M7SE13_9BACT</name>
<feature type="domain" description="Histidine kinase" evidence="5">
    <location>
        <begin position="355"/>
        <end position="570"/>
    </location>
</feature>
<evidence type="ECO:0000259" key="8">
    <source>
        <dbReference type="PROSITE" id="PS50113"/>
    </source>
</evidence>
<dbReference type="SUPFAM" id="SSF47384">
    <property type="entry name" value="Homodimeric domain of signal transducing histidine kinase"/>
    <property type="match status" value="1"/>
</dbReference>
<dbReference type="GO" id="GO:0000155">
    <property type="term" value="F:phosphorelay sensor kinase activity"/>
    <property type="evidence" value="ECO:0007669"/>
    <property type="project" value="InterPro"/>
</dbReference>
<organism evidence="9 10">
    <name type="scientific">Candidatus Desantisbacteria bacterium CG_4_10_14_0_8_um_filter_48_22</name>
    <dbReference type="NCBI Taxonomy" id="1974543"/>
    <lineage>
        <taxon>Bacteria</taxon>
        <taxon>Candidatus Desantisiibacteriota</taxon>
    </lineage>
</organism>
<dbReference type="InterPro" id="IPR005467">
    <property type="entry name" value="His_kinase_dom"/>
</dbReference>
<dbReference type="Pfam" id="PF14417">
    <property type="entry name" value="MEDS"/>
    <property type="match status" value="1"/>
</dbReference>
<evidence type="ECO:0000313" key="10">
    <source>
        <dbReference type="Proteomes" id="UP000229307"/>
    </source>
</evidence>
<feature type="domain" description="Response regulatory" evidence="6">
    <location>
        <begin position="588"/>
        <end position="708"/>
    </location>
</feature>
<dbReference type="InterPro" id="IPR003661">
    <property type="entry name" value="HisK_dim/P_dom"/>
</dbReference>
<dbReference type="InterPro" id="IPR013655">
    <property type="entry name" value="PAS_fold_3"/>
</dbReference>
<evidence type="ECO:0000256" key="3">
    <source>
        <dbReference type="ARBA" id="ARBA00022553"/>
    </source>
</evidence>
<dbReference type="SUPFAM" id="SSF55874">
    <property type="entry name" value="ATPase domain of HSP90 chaperone/DNA topoisomerase II/histidine kinase"/>
    <property type="match status" value="1"/>
</dbReference>
<evidence type="ECO:0000313" key="9">
    <source>
        <dbReference type="EMBL" id="PIZ17766.1"/>
    </source>
</evidence>
<dbReference type="PROSITE" id="PS50112">
    <property type="entry name" value="PAS"/>
    <property type="match status" value="1"/>
</dbReference>
<dbReference type="InterPro" id="IPR011006">
    <property type="entry name" value="CheY-like_superfamily"/>
</dbReference>
<evidence type="ECO:0000259" key="5">
    <source>
        <dbReference type="PROSITE" id="PS50109"/>
    </source>
</evidence>
<dbReference type="Gene3D" id="3.30.450.20">
    <property type="entry name" value="PAS domain"/>
    <property type="match status" value="1"/>
</dbReference>
<protein>
    <recommendedName>
        <fullName evidence="2">histidine kinase</fullName>
        <ecNumber evidence="2">2.7.13.3</ecNumber>
    </recommendedName>
</protein>
<dbReference type="CDD" id="cd00130">
    <property type="entry name" value="PAS"/>
    <property type="match status" value="1"/>
</dbReference>
<dbReference type="PROSITE" id="PS50109">
    <property type="entry name" value="HIS_KIN"/>
    <property type="match status" value="1"/>
</dbReference>
<dbReference type="InterPro" id="IPR003594">
    <property type="entry name" value="HATPase_dom"/>
</dbReference>
<dbReference type="SMART" id="SM00448">
    <property type="entry name" value="REC"/>
    <property type="match status" value="1"/>
</dbReference>
<dbReference type="PROSITE" id="PS50110">
    <property type="entry name" value="RESPONSE_REGULATORY"/>
    <property type="match status" value="1"/>
</dbReference>
<evidence type="ECO:0000256" key="1">
    <source>
        <dbReference type="ARBA" id="ARBA00000085"/>
    </source>
</evidence>
<dbReference type="Gene3D" id="3.40.50.2300">
    <property type="match status" value="1"/>
</dbReference>
<evidence type="ECO:0000256" key="2">
    <source>
        <dbReference type="ARBA" id="ARBA00012438"/>
    </source>
</evidence>
<dbReference type="CDD" id="cd00082">
    <property type="entry name" value="HisKA"/>
    <property type="match status" value="1"/>
</dbReference>
<dbReference type="SUPFAM" id="SSF55785">
    <property type="entry name" value="PYP-like sensor domain (PAS domain)"/>
    <property type="match status" value="1"/>
</dbReference>
<dbReference type="InterPro" id="IPR025847">
    <property type="entry name" value="MEDS_domain"/>
</dbReference>
<gene>
    <name evidence="9" type="ORF">COY52_02880</name>
</gene>
<feature type="domain" description="PAS" evidence="7">
    <location>
        <begin position="217"/>
        <end position="287"/>
    </location>
</feature>
<dbReference type="EC" id="2.7.13.3" evidence="2"/>
<dbReference type="CDD" id="cd00156">
    <property type="entry name" value="REC"/>
    <property type="match status" value="1"/>
</dbReference>